<evidence type="ECO:0000256" key="3">
    <source>
        <dbReference type="ARBA" id="ARBA00023274"/>
    </source>
</evidence>
<evidence type="ECO:0000313" key="6">
    <source>
        <dbReference type="EMBL" id="KEO61149.1"/>
    </source>
</evidence>
<evidence type="ECO:0000313" key="7">
    <source>
        <dbReference type="Proteomes" id="UP000027471"/>
    </source>
</evidence>
<keyword evidence="3 4" id="KW-0687">Ribonucleoprotein</keyword>
<protein>
    <recommendedName>
        <fullName evidence="4">Large ribosomal subunit protein bL36</fullName>
    </recommendedName>
</protein>
<dbReference type="GO" id="GO:0005840">
    <property type="term" value="C:ribosome"/>
    <property type="evidence" value="ECO:0007669"/>
    <property type="project" value="UniProtKB-KW"/>
</dbReference>
<dbReference type="HAMAP" id="MF_00251">
    <property type="entry name" value="Ribosomal_bL36"/>
    <property type="match status" value="1"/>
</dbReference>
<dbReference type="SUPFAM" id="SSF57840">
    <property type="entry name" value="Ribosomal protein L36"/>
    <property type="match status" value="1"/>
</dbReference>
<evidence type="ECO:0000256" key="1">
    <source>
        <dbReference type="ARBA" id="ARBA00007645"/>
    </source>
</evidence>
<dbReference type="Pfam" id="PF00444">
    <property type="entry name" value="Ribosomal_L36"/>
    <property type="match status" value="1"/>
</dbReference>
<gene>
    <name evidence="4" type="primary">rpmJ</name>
    <name evidence="6" type="ORF">DT23_10465</name>
</gene>
<dbReference type="RefSeq" id="WP_038065693.1">
    <property type="nucleotide sequence ID" value="NZ_AUNB01000010.1"/>
</dbReference>
<dbReference type="STRING" id="1353528.DT23_10465"/>
<dbReference type="PROSITE" id="PS00828">
    <property type="entry name" value="RIBOSOMAL_L36"/>
    <property type="match status" value="1"/>
</dbReference>
<dbReference type="AlphaFoldDB" id="A0A074JXH0"/>
<comment type="caution">
    <text evidence="6">The sequence shown here is derived from an EMBL/GenBank/DDBJ whole genome shotgun (WGS) entry which is preliminary data.</text>
</comment>
<name>A0A074JXH0_9RHOB</name>
<dbReference type="PANTHER" id="PTHR47781">
    <property type="entry name" value="50S RIBOSOMAL PROTEIN L36 2"/>
    <property type="match status" value="1"/>
</dbReference>
<dbReference type="EMBL" id="AUNB01000010">
    <property type="protein sequence ID" value="KEO61149.1"/>
    <property type="molecule type" value="Genomic_DNA"/>
</dbReference>
<dbReference type="PANTHER" id="PTHR47781:SF1">
    <property type="entry name" value="LARGE RIBOSOMAL SUBUNIT PROTEIN BL36B"/>
    <property type="match status" value="1"/>
</dbReference>
<dbReference type="OrthoDB" id="9801558at2"/>
<sequence>MKVRNSLRSLKQRHRDCQVVRRKGRVYVINKTQRRFKARQG</sequence>
<dbReference type="InterPro" id="IPR047621">
    <property type="entry name" value="Ribosomal_L36_bact"/>
</dbReference>
<evidence type="ECO:0000256" key="2">
    <source>
        <dbReference type="ARBA" id="ARBA00022980"/>
    </source>
</evidence>
<dbReference type="eggNOG" id="COG0257">
    <property type="taxonomic scope" value="Bacteria"/>
</dbReference>
<evidence type="ECO:0000256" key="4">
    <source>
        <dbReference type="HAMAP-Rule" id="MF_00251"/>
    </source>
</evidence>
<dbReference type="Proteomes" id="UP000027471">
    <property type="component" value="Unassembled WGS sequence"/>
</dbReference>
<dbReference type="NCBIfam" id="TIGR01022">
    <property type="entry name" value="rpmJ_bact"/>
    <property type="match status" value="1"/>
</dbReference>
<proteinExistence type="inferred from homology"/>
<accession>A0A074JXH0</accession>
<keyword evidence="2 4" id="KW-0689">Ribosomal protein</keyword>
<keyword evidence="7" id="KW-1185">Reference proteome</keyword>
<reference evidence="6 7" key="1">
    <citation type="journal article" date="2015" name="Antonie Van Leeuwenhoek">
        <title>Thioclava indica sp. nov., isolated from surface seawater of the Indian Ocean.</title>
        <authorList>
            <person name="Liu Y."/>
            <person name="Lai Q."/>
            <person name="Du J."/>
            <person name="Xu H."/>
            <person name="Jiang L."/>
            <person name="Shao Z."/>
        </authorList>
    </citation>
    <scope>NUCLEOTIDE SEQUENCE [LARGE SCALE GENOMIC DNA]</scope>
    <source>
        <strain evidence="6 7">DT23-4</strain>
    </source>
</reference>
<dbReference type="GO" id="GO:0006412">
    <property type="term" value="P:translation"/>
    <property type="evidence" value="ECO:0007669"/>
    <property type="project" value="UniProtKB-UniRule"/>
</dbReference>
<dbReference type="NCBIfam" id="NF002021">
    <property type="entry name" value="PRK00831.1"/>
    <property type="match status" value="1"/>
</dbReference>
<dbReference type="GO" id="GO:1990904">
    <property type="term" value="C:ribonucleoprotein complex"/>
    <property type="evidence" value="ECO:0007669"/>
    <property type="project" value="UniProtKB-KW"/>
</dbReference>
<evidence type="ECO:0000256" key="5">
    <source>
        <dbReference type="RuleBase" id="RU000571"/>
    </source>
</evidence>
<dbReference type="GO" id="GO:0003735">
    <property type="term" value="F:structural constituent of ribosome"/>
    <property type="evidence" value="ECO:0007669"/>
    <property type="project" value="InterPro"/>
</dbReference>
<comment type="similarity">
    <text evidence="1 4 5">Belongs to the bacterial ribosomal protein bL36 family.</text>
</comment>
<dbReference type="InterPro" id="IPR035977">
    <property type="entry name" value="Ribosomal_bL36_sp"/>
</dbReference>
<dbReference type="InterPro" id="IPR000473">
    <property type="entry name" value="Ribosomal_bL36"/>
</dbReference>
<organism evidence="6 7">
    <name type="scientific">Thioclava indica</name>
    <dbReference type="NCBI Taxonomy" id="1353528"/>
    <lineage>
        <taxon>Bacteria</taxon>
        <taxon>Pseudomonadati</taxon>
        <taxon>Pseudomonadota</taxon>
        <taxon>Alphaproteobacteria</taxon>
        <taxon>Rhodobacterales</taxon>
        <taxon>Paracoccaceae</taxon>
        <taxon>Thioclava</taxon>
    </lineage>
</organism>